<dbReference type="RefSeq" id="WP_028764526.1">
    <property type="nucleotide sequence ID" value="NZ_BPEU01000020.1"/>
</dbReference>
<gene>
    <name evidence="3" type="ORF">BEL05_17915</name>
    <name evidence="2" type="ORF">TUM3794_27340</name>
</gene>
<reference evidence="2 5" key="2">
    <citation type="submission" date="2021-05" db="EMBL/GenBank/DDBJ databases">
        <title>Molecular characterization for Shewanella algae harboring chromosomal blaOXA-55-like strains isolated from clinical and environment sample.</title>
        <authorList>
            <person name="Ohama Y."/>
            <person name="Aoki K."/>
            <person name="Harada S."/>
            <person name="Moriya K."/>
            <person name="Ishii Y."/>
            <person name="Tateda K."/>
        </authorList>
    </citation>
    <scope>NUCLEOTIDE SEQUENCE [LARGE SCALE GENOMIC DNA]</scope>
    <source>
        <strain evidence="2 5">MBTL60-118</strain>
    </source>
</reference>
<keyword evidence="5" id="KW-1185">Reference proteome</keyword>
<accession>A0A1E5J0A4</accession>
<dbReference type="EMBL" id="BPEU01000020">
    <property type="protein sequence ID" value="GIU42922.1"/>
    <property type="molecule type" value="Genomic_DNA"/>
</dbReference>
<evidence type="ECO:0000259" key="1">
    <source>
        <dbReference type="Pfam" id="PF10675"/>
    </source>
</evidence>
<sequence>MTTALIIIGSTIILLLSAYAANLLLKVRQQTRQQQALLTAQQAATAAKEKALQGDIHYIAVAMLEDRCELSEGVMRIGKLFGLLNLTQEVNSHYPSLFKHFDIIEKHPIMDARKALDKQARMKLDLARMKSEAALEPLILEEVQQLAKDYAHHVS</sequence>
<feature type="domain" description="DUF2489" evidence="1">
    <location>
        <begin position="13"/>
        <end position="146"/>
    </location>
</feature>
<dbReference type="AlphaFoldDB" id="A0A1E5J0A4"/>
<dbReference type="Proteomes" id="UP000773469">
    <property type="component" value="Unassembled WGS sequence"/>
</dbReference>
<evidence type="ECO:0000313" key="3">
    <source>
        <dbReference type="EMBL" id="OEG75698.1"/>
    </source>
</evidence>
<reference evidence="3 4" key="1">
    <citation type="submission" date="2016-07" db="EMBL/GenBank/DDBJ databases">
        <title>Whole-genome of two Shewanella species isolated from a digestive organ of sea cucumber Apostichopus japonicus Selenka 1867.</title>
        <authorList>
            <person name="Hong H.-H."/>
            <person name="Choi H."/>
            <person name="Cheon S."/>
            <person name="Oh J.-S."/>
            <person name="Lee H.-G."/>
            <person name="Park C."/>
        </authorList>
    </citation>
    <scope>NUCLEOTIDE SEQUENCE [LARGE SCALE GENOMIC DNA]</scope>
    <source>
        <strain evidence="3 4">CSB03KR</strain>
    </source>
</reference>
<dbReference type="EMBL" id="MCBT01000003">
    <property type="protein sequence ID" value="OEG75698.1"/>
    <property type="molecule type" value="Genomic_DNA"/>
</dbReference>
<protein>
    <recommendedName>
        <fullName evidence="1">DUF2489 domain-containing protein</fullName>
    </recommendedName>
</protein>
<dbReference type="Pfam" id="PF10675">
    <property type="entry name" value="DUF2489"/>
    <property type="match status" value="1"/>
</dbReference>
<dbReference type="OrthoDB" id="5293867at2"/>
<organism evidence="3 4">
    <name type="scientific">Shewanella colwelliana</name>
    <name type="common">Alteromonas colwelliana</name>
    <dbReference type="NCBI Taxonomy" id="23"/>
    <lineage>
        <taxon>Bacteria</taxon>
        <taxon>Pseudomonadati</taxon>
        <taxon>Pseudomonadota</taxon>
        <taxon>Gammaproteobacteria</taxon>
        <taxon>Alteromonadales</taxon>
        <taxon>Shewanellaceae</taxon>
        <taxon>Shewanella</taxon>
    </lineage>
</organism>
<comment type="caution">
    <text evidence="3">The sequence shown here is derived from an EMBL/GenBank/DDBJ whole genome shotgun (WGS) entry which is preliminary data.</text>
</comment>
<dbReference type="STRING" id="23.BEL05_17915"/>
<name>A0A1E5J0A4_SHECO</name>
<evidence type="ECO:0000313" key="4">
    <source>
        <dbReference type="Proteomes" id="UP000095230"/>
    </source>
</evidence>
<dbReference type="Proteomes" id="UP000095230">
    <property type="component" value="Unassembled WGS sequence"/>
</dbReference>
<proteinExistence type="predicted"/>
<evidence type="ECO:0000313" key="5">
    <source>
        <dbReference type="Proteomes" id="UP000773469"/>
    </source>
</evidence>
<evidence type="ECO:0000313" key="2">
    <source>
        <dbReference type="EMBL" id="GIU42922.1"/>
    </source>
</evidence>
<dbReference type="InterPro" id="IPR019617">
    <property type="entry name" value="DUF2489"/>
</dbReference>